<dbReference type="PANTHER" id="PTHR47271">
    <property type="entry name" value="ARGININE DEIMINASE"/>
    <property type="match status" value="1"/>
</dbReference>
<dbReference type="EMBL" id="CP094970">
    <property type="protein sequence ID" value="UYM07149.1"/>
    <property type="molecule type" value="Genomic_DNA"/>
</dbReference>
<name>A0AA46TKT5_9ACTN</name>
<dbReference type="Gene3D" id="3.75.10.10">
    <property type="entry name" value="L-arginine/glycine Amidinotransferase, Chain A"/>
    <property type="match status" value="1"/>
</dbReference>
<evidence type="ECO:0000313" key="2">
    <source>
        <dbReference type="Proteomes" id="UP001164390"/>
    </source>
</evidence>
<evidence type="ECO:0000313" key="1">
    <source>
        <dbReference type="EMBL" id="UYM07149.1"/>
    </source>
</evidence>
<dbReference type="GO" id="GO:0019546">
    <property type="term" value="P:L-arginine deiminase pathway"/>
    <property type="evidence" value="ECO:0007669"/>
    <property type="project" value="TreeGrafter"/>
</dbReference>
<dbReference type="KEGG" id="sgrg:L0C25_08745"/>
<reference evidence="1" key="1">
    <citation type="submission" date="2022-01" db="EMBL/GenBank/DDBJ databases">
        <title>Nocardioidaceae gen. sp. A5X3R13.</title>
        <authorList>
            <person name="Lopez Marin M.A."/>
            <person name="Uhlik O."/>
        </authorList>
    </citation>
    <scope>NUCLEOTIDE SEQUENCE</scope>
    <source>
        <strain evidence="1">A5X3R13</strain>
    </source>
</reference>
<dbReference type="SUPFAM" id="SSF55909">
    <property type="entry name" value="Pentein"/>
    <property type="match status" value="1"/>
</dbReference>
<accession>A0AA46TKT5</accession>
<dbReference type="AlphaFoldDB" id="A0AA46TKT5"/>
<gene>
    <name evidence="1" type="ORF">L0C25_08745</name>
</gene>
<organism evidence="1 2">
    <name type="scientific">Solicola gregarius</name>
    <dbReference type="NCBI Taxonomy" id="2908642"/>
    <lineage>
        <taxon>Bacteria</taxon>
        <taxon>Bacillati</taxon>
        <taxon>Actinomycetota</taxon>
        <taxon>Actinomycetes</taxon>
        <taxon>Propionibacteriales</taxon>
        <taxon>Nocardioidaceae</taxon>
        <taxon>Solicola</taxon>
    </lineage>
</organism>
<keyword evidence="2" id="KW-1185">Reference proteome</keyword>
<sequence>MNRDGTLAWGHHYAMVTPEHYRIEYDINPFMNPADQPDPVRAREQWDTLVATLRALGARVDVLGGAAGSPDMVYAMNLGLAVTDPDDMPRVVMSHMRFAERRAETPVAEKFFAGLGFASTYIGRSGVGGHFESGDAFPYADALLVGHGKRSDEVALKALATELDVRVRALRIVHASMYHLDLAFCPLDARTAFVCPDAFDAASARALLESVPQPIVLSVADALTFCANSVVVGRTVVMPACPAGVRRSVEAAGFEIVELDLSEFHLGGGSIRCMTNPLDIVIGRDLPGVPGGELVLA</sequence>
<dbReference type="RefSeq" id="WP_271636094.1">
    <property type="nucleotide sequence ID" value="NZ_CP094970.1"/>
</dbReference>
<protein>
    <submittedName>
        <fullName evidence="1">Arginine deiminase family protein</fullName>
    </submittedName>
</protein>
<proteinExistence type="predicted"/>
<dbReference type="Proteomes" id="UP001164390">
    <property type="component" value="Chromosome"/>
</dbReference>
<dbReference type="GO" id="GO:0016990">
    <property type="term" value="F:arginine deiminase activity"/>
    <property type="evidence" value="ECO:0007669"/>
    <property type="project" value="TreeGrafter"/>
</dbReference>
<dbReference type="PANTHER" id="PTHR47271:SF2">
    <property type="entry name" value="ARGININE DEIMINASE"/>
    <property type="match status" value="1"/>
</dbReference>
<dbReference type="Pfam" id="PF19420">
    <property type="entry name" value="DDAH_eukar"/>
    <property type="match status" value="1"/>
</dbReference>